<dbReference type="NCBIfam" id="TIGR02595">
    <property type="entry name" value="PEP_CTERM"/>
    <property type="match status" value="1"/>
</dbReference>
<proteinExistence type="predicted"/>
<evidence type="ECO:0000259" key="2">
    <source>
        <dbReference type="Pfam" id="PF07589"/>
    </source>
</evidence>
<sequence length="219" mass="23490">MRKIVAGLFLLAGVAMSSIASAAVINGKIYNFDGDGDGRANDLKISRITFDVTAGTYVFFDSLVRESTGVDLNGDGFITGFDSYMMLFDASGNTLFIADDTTGSIGRADGSVDFFDAARGYTFYTAGTYMITIGQGTYFAHEALQGYEKNRPYDRFIGDQNWGAWRLTMTAEDGRISNIREIGVTPDAGTDVPEPASLLLLGAGLAGFAASRRKARQVA</sequence>
<dbReference type="Pfam" id="PF07589">
    <property type="entry name" value="PEP-CTERM"/>
    <property type="match status" value="1"/>
</dbReference>
<dbReference type="NCBIfam" id="TIGR03370">
    <property type="entry name" value="VPLPA-CTERM"/>
    <property type="match status" value="1"/>
</dbReference>
<feature type="signal peptide" evidence="1">
    <location>
        <begin position="1"/>
        <end position="22"/>
    </location>
</feature>
<dbReference type="RefSeq" id="WP_379679924.1">
    <property type="nucleotide sequence ID" value="NZ_JBHLWP010000013.1"/>
</dbReference>
<accession>A0ABV6FHJ9</accession>
<protein>
    <submittedName>
        <fullName evidence="3">DVUA0089 family protein</fullName>
    </submittedName>
</protein>
<comment type="caution">
    <text evidence="3">The sequence shown here is derived from an EMBL/GenBank/DDBJ whole genome shotgun (WGS) entry which is preliminary data.</text>
</comment>
<dbReference type="NCBIfam" id="NF038127">
    <property type="entry name" value="FDP_fam"/>
    <property type="match status" value="1"/>
</dbReference>
<evidence type="ECO:0000313" key="4">
    <source>
        <dbReference type="Proteomes" id="UP001589773"/>
    </source>
</evidence>
<evidence type="ECO:0000313" key="3">
    <source>
        <dbReference type="EMBL" id="MFC0253003.1"/>
    </source>
</evidence>
<organism evidence="3 4">
    <name type="scientific">Massilia consociata</name>
    <dbReference type="NCBI Taxonomy" id="760117"/>
    <lineage>
        <taxon>Bacteria</taxon>
        <taxon>Pseudomonadati</taxon>
        <taxon>Pseudomonadota</taxon>
        <taxon>Betaproteobacteria</taxon>
        <taxon>Burkholderiales</taxon>
        <taxon>Oxalobacteraceae</taxon>
        <taxon>Telluria group</taxon>
        <taxon>Massilia</taxon>
    </lineage>
</organism>
<evidence type="ECO:0000256" key="1">
    <source>
        <dbReference type="SAM" id="SignalP"/>
    </source>
</evidence>
<keyword evidence="4" id="KW-1185">Reference proteome</keyword>
<keyword evidence="1" id="KW-0732">Signal</keyword>
<gene>
    <name evidence="3" type="ORF">ACFFJK_13975</name>
</gene>
<feature type="chain" id="PRO_5045808743" evidence="1">
    <location>
        <begin position="23"/>
        <end position="219"/>
    </location>
</feature>
<dbReference type="InterPro" id="IPR022472">
    <property type="entry name" value="VPLPA-CTERM"/>
</dbReference>
<dbReference type="Proteomes" id="UP001589773">
    <property type="component" value="Unassembled WGS sequence"/>
</dbReference>
<dbReference type="InterPro" id="IPR013424">
    <property type="entry name" value="Ice-binding_C"/>
</dbReference>
<name>A0ABV6FHJ9_9BURK</name>
<feature type="domain" description="Ice-binding protein C-terminal" evidence="2">
    <location>
        <begin position="191"/>
        <end position="213"/>
    </location>
</feature>
<reference evidence="3 4" key="1">
    <citation type="submission" date="2024-09" db="EMBL/GenBank/DDBJ databases">
        <authorList>
            <person name="Sun Q."/>
            <person name="Mori K."/>
        </authorList>
    </citation>
    <scope>NUCLEOTIDE SEQUENCE [LARGE SCALE GENOMIC DNA]</scope>
    <source>
        <strain evidence="3 4">CCM 7792</strain>
    </source>
</reference>
<dbReference type="EMBL" id="JBHLWP010000013">
    <property type="protein sequence ID" value="MFC0253003.1"/>
    <property type="molecule type" value="Genomic_DNA"/>
</dbReference>